<feature type="domain" description="Poly A polymerase head" evidence="7">
    <location>
        <begin position="33"/>
        <end position="152"/>
    </location>
</feature>
<dbReference type="SUPFAM" id="SSF81301">
    <property type="entry name" value="Nucleotidyltransferase"/>
    <property type="match status" value="1"/>
</dbReference>
<evidence type="ECO:0000256" key="6">
    <source>
        <dbReference type="ARBA" id="ARBA00022842"/>
    </source>
</evidence>
<dbReference type="GO" id="GO:0008033">
    <property type="term" value="P:tRNA processing"/>
    <property type="evidence" value="ECO:0007669"/>
    <property type="project" value="UniProtKB-KW"/>
</dbReference>
<name>K1SXZ4_9ZZZZ</name>
<dbReference type="Gene3D" id="3.30.460.10">
    <property type="entry name" value="Beta Polymerase, domain 2"/>
    <property type="match status" value="1"/>
</dbReference>
<feature type="non-terminal residue" evidence="8">
    <location>
        <position position="198"/>
    </location>
</feature>
<dbReference type="AlphaFoldDB" id="K1SXZ4"/>
<comment type="cofactor">
    <cofactor evidence="1">
        <name>Mg(2+)</name>
        <dbReference type="ChEBI" id="CHEBI:18420"/>
    </cofactor>
</comment>
<comment type="caution">
    <text evidence="8">The sequence shown here is derived from an EMBL/GenBank/DDBJ whole genome shotgun (WGS) entry which is preliminary data.</text>
</comment>
<keyword evidence="5" id="KW-0479">Metal-binding</keyword>
<dbReference type="EMBL" id="AJWZ01004423">
    <property type="protein sequence ID" value="EKC65482.1"/>
    <property type="molecule type" value="Genomic_DNA"/>
</dbReference>
<evidence type="ECO:0000259" key="7">
    <source>
        <dbReference type="Pfam" id="PF01743"/>
    </source>
</evidence>
<evidence type="ECO:0000256" key="4">
    <source>
        <dbReference type="ARBA" id="ARBA00022695"/>
    </source>
</evidence>
<dbReference type="GO" id="GO:0046872">
    <property type="term" value="F:metal ion binding"/>
    <property type="evidence" value="ECO:0007669"/>
    <property type="project" value="UniProtKB-KW"/>
</dbReference>
<evidence type="ECO:0000256" key="2">
    <source>
        <dbReference type="ARBA" id="ARBA00022679"/>
    </source>
</evidence>
<evidence type="ECO:0000313" key="8">
    <source>
        <dbReference type="EMBL" id="EKC65482.1"/>
    </source>
</evidence>
<keyword evidence="4" id="KW-0548">Nucleotidyltransferase</keyword>
<keyword evidence="6" id="KW-0460">Magnesium</keyword>
<accession>K1SXZ4</accession>
<dbReference type="GO" id="GO:0000049">
    <property type="term" value="F:tRNA binding"/>
    <property type="evidence" value="ECO:0007669"/>
    <property type="project" value="TreeGrafter"/>
</dbReference>
<organism evidence="8">
    <name type="scientific">human gut metagenome</name>
    <dbReference type="NCBI Taxonomy" id="408170"/>
    <lineage>
        <taxon>unclassified sequences</taxon>
        <taxon>metagenomes</taxon>
        <taxon>organismal metagenomes</taxon>
    </lineage>
</organism>
<proteinExistence type="predicted"/>
<reference evidence="8" key="1">
    <citation type="journal article" date="2013" name="Environ. Microbiol.">
        <title>Microbiota from the distal guts of lean and obese adolescents exhibit partial functional redundancy besides clear differences in community structure.</title>
        <authorList>
            <person name="Ferrer M."/>
            <person name="Ruiz A."/>
            <person name="Lanza F."/>
            <person name="Haange S.B."/>
            <person name="Oberbach A."/>
            <person name="Till H."/>
            <person name="Bargiela R."/>
            <person name="Campoy C."/>
            <person name="Segura M.T."/>
            <person name="Richter M."/>
            <person name="von Bergen M."/>
            <person name="Seifert J."/>
            <person name="Suarez A."/>
        </authorList>
    </citation>
    <scope>NUCLEOTIDE SEQUENCE</scope>
</reference>
<dbReference type="Pfam" id="PF01743">
    <property type="entry name" value="PolyA_pol"/>
    <property type="match status" value="1"/>
</dbReference>
<evidence type="ECO:0000256" key="3">
    <source>
        <dbReference type="ARBA" id="ARBA00022694"/>
    </source>
</evidence>
<dbReference type="InterPro" id="IPR050264">
    <property type="entry name" value="Bact_CCA-adding_enz_type3_sf"/>
</dbReference>
<dbReference type="CDD" id="cd05398">
    <property type="entry name" value="NT_ClassII-CCAase"/>
    <property type="match status" value="1"/>
</dbReference>
<dbReference type="SUPFAM" id="SSF81891">
    <property type="entry name" value="Poly A polymerase C-terminal region-like"/>
    <property type="match status" value="1"/>
</dbReference>
<dbReference type="GO" id="GO:0016779">
    <property type="term" value="F:nucleotidyltransferase activity"/>
    <property type="evidence" value="ECO:0007669"/>
    <property type="project" value="UniProtKB-KW"/>
</dbReference>
<sequence>MSKYNGNREFKINIPGSVKLIIDVLENNGYEAFAVGGCVRDTILDREPQDWDITTSALPEQVKELFNRTLDTGIQHGTVTVMIKHVGYEVTTYRIDGEYNDSRHPESVEFTSNLIEDLKRRDFTINAMAYNEREGLVDAFDGINDINNKIIRCVGEPEERFGEDALRILRAVRFSAQLGFDIDEKTMEAIKKLAPTLE</sequence>
<protein>
    <submittedName>
        <fullName evidence="8">tRNA nucleotidyltransferase/poly(A) polymerase family protein</fullName>
    </submittedName>
</protein>
<keyword evidence="3" id="KW-0819">tRNA processing</keyword>
<gene>
    <name evidence="8" type="ORF">OBE_06430</name>
</gene>
<evidence type="ECO:0000256" key="1">
    <source>
        <dbReference type="ARBA" id="ARBA00001946"/>
    </source>
</evidence>
<evidence type="ECO:0000256" key="5">
    <source>
        <dbReference type="ARBA" id="ARBA00022723"/>
    </source>
</evidence>
<dbReference type="PANTHER" id="PTHR46173:SF1">
    <property type="entry name" value="CCA TRNA NUCLEOTIDYLTRANSFERASE 1, MITOCHONDRIAL"/>
    <property type="match status" value="1"/>
</dbReference>
<dbReference type="Gene3D" id="1.10.3090.10">
    <property type="entry name" value="cca-adding enzyme, domain 2"/>
    <property type="match status" value="1"/>
</dbReference>
<keyword evidence="2 8" id="KW-0808">Transferase</keyword>
<dbReference type="InterPro" id="IPR002646">
    <property type="entry name" value="PolA_pol_head_dom"/>
</dbReference>
<dbReference type="PANTHER" id="PTHR46173">
    <property type="entry name" value="CCA TRNA NUCLEOTIDYLTRANSFERASE 1, MITOCHONDRIAL"/>
    <property type="match status" value="1"/>
</dbReference>
<dbReference type="InterPro" id="IPR043519">
    <property type="entry name" value="NT_sf"/>
</dbReference>